<gene>
    <name evidence="2" type="ORF">IAB51_06545</name>
</gene>
<accession>A0A9D1FN21</accession>
<dbReference type="Pfam" id="PF04991">
    <property type="entry name" value="LicD"/>
    <property type="match status" value="1"/>
</dbReference>
<organism evidence="2 3">
    <name type="scientific">Candidatus Merdivicinus excrementipullorum</name>
    <dbReference type="NCBI Taxonomy" id="2840867"/>
    <lineage>
        <taxon>Bacteria</taxon>
        <taxon>Bacillati</taxon>
        <taxon>Bacillota</taxon>
        <taxon>Clostridia</taxon>
        <taxon>Eubacteriales</taxon>
        <taxon>Oscillospiraceae</taxon>
        <taxon>Oscillospiraceae incertae sedis</taxon>
        <taxon>Candidatus Merdivicinus</taxon>
    </lineage>
</organism>
<name>A0A9D1FN21_9FIRM</name>
<dbReference type="AlphaFoldDB" id="A0A9D1FN21"/>
<comment type="caution">
    <text evidence="2">The sequence shown here is derived from an EMBL/GenBank/DDBJ whole genome shotgun (WGS) entry which is preliminary data.</text>
</comment>
<sequence length="278" mass="32712">MAEDLTRALQAQGLDILLQIDKICQKYSIPYYLFYGTELGAVRHGGYIPWDDDVDIVLYRKDFEAFKEAWQKEKPAGYFYQDTETDPGYRLKITKIRKDGTALVEPKFKDVQMHHGIWVDLFPLDDYVKNGFLRRIGELVAMFDYNAVRDYLPGGVRNLLYGITNRIFRSGKIYRWWFRKVFPKLKKDDSMCSDINSFTFSHRYDFKREWLGKGKRVPFEGEMLPVSEQSDATLKVCYGDYMTLPPKEKQVSNHHPYYFSPDREYHPGMDLSKGENHG</sequence>
<reference evidence="2" key="1">
    <citation type="submission" date="2020-10" db="EMBL/GenBank/DDBJ databases">
        <authorList>
            <person name="Gilroy R."/>
        </authorList>
    </citation>
    <scope>NUCLEOTIDE SEQUENCE</scope>
    <source>
        <strain evidence="2">CHK199-13235</strain>
    </source>
</reference>
<dbReference type="InterPro" id="IPR052942">
    <property type="entry name" value="LPS_cholinephosphotransferase"/>
</dbReference>
<evidence type="ECO:0000313" key="3">
    <source>
        <dbReference type="Proteomes" id="UP000824002"/>
    </source>
</evidence>
<dbReference type="PANTHER" id="PTHR43404">
    <property type="entry name" value="LIPOPOLYSACCHARIDE CHOLINEPHOSPHOTRANSFERASE LICD"/>
    <property type="match status" value="1"/>
</dbReference>
<dbReference type="GO" id="GO:0009100">
    <property type="term" value="P:glycoprotein metabolic process"/>
    <property type="evidence" value="ECO:0007669"/>
    <property type="project" value="UniProtKB-ARBA"/>
</dbReference>
<dbReference type="PANTHER" id="PTHR43404:SF2">
    <property type="entry name" value="LIPOPOLYSACCHARIDE CHOLINEPHOSPHOTRANSFERASE LICD"/>
    <property type="match status" value="1"/>
</dbReference>
<protein>
    <submittedName>
        <fullName evidence="2">LicD family protein</fullName>
    </submittedName>
</protein>
<dbReference type="Proteomes" id="UP000824002">
    <property type="component" value="Unassembled WGS sequence"/>
</dbReference>
<evidence type="ECO:0000259" key="1">
    <source>
        <dbReference type="Pfam" id="PF04991"/>
    </source>
</evidence>
<reference evidence="2" key="2">
    <citation type="journal article" date="2021" name="PeerJ">
        <title>Extensive microbial diversity within the chicken gut microbiome revealed by metagenomics and culture.</title>
        <authorList>
            <person name="Gilroy R."/>
            <person name="Ravi A."/>
            <person name="Getino M."/>
            <person name="Pursley I."/>
            <person name="Horton D.L."/>
            <person name="Alikhan N.F."/>
            <person name="Baker D."/>
            <person name="Gharbi K."/>
            <person name="Hall N."/>
            <person name="Watson M."/>
            <person name="Adriaenssens E.M."/>
            <person name="Foster-Nyarko E."/>
            <person name="Jarju S."/>
            <person name="Secka A."/>
            <person name="Antonio M."/>
            <person name="Oren A."/>
            <person name="Chaudhuri R.R."/>
            <person name="La Ragione R."/>
            <person name="Hildebrand F."/>
            <person name="Pallen M.J."/>
        </authorList>
    </citation>
    <scope>NUCLEOTIDE SEQUENCE</scope>
    <source>
        <strain evidence="2">CHK199-13235</strain>
    </source>
</reference>
<feature type="domain" description="LicD/FKTN/FKRP nucleotidyltransferase" evidence="1">
    <location>
        <begin position="24"/>
        <end position="239"/>
    </location>
</feature>
<evidence type="ECO:0000313" key="2">
    <source>
        <dbReference type="EMBL" id="HIS76458.1"/>
    </source>
</evidence>
<proteinExistence type="predicted"/>
<dbReference type="EMBL" id="DVJP01000042">
    <property type="protein sequence ID" value="HIS76458.1"/>
    <property type="molecule type" value="Genomic_DNA"/>
</dbReference>
<dbReference type="InterPro" id="IPR007074">
    <property type="entry name" value="LicD/FKTN/FKRP_NTP_transf"/>
</dbReference>